<evidence type="ECO:0000313" key="2">
    <source>
        <dbReference type="EMBL" id="SVD89071.1"/>
    </source>
</evidence>
<name>A0A382Z0W8_9ZZZZ</name>
<dbReference type="EMBL" id="UINC01180065">
    <property type="protein sequence ID" value="SVD89071.1"/>
    <property type="molecule type" value="Genomic_DNA"/>
</dbReference>
<proteinExistence type="predicted"/>
<dbReference type="AlphaFoldDB" id="A0A382Z0W8"/>
<accession>A0A382Z0W8</accession>
<feature type="region of interest" description="Disordered" evidence="1">
    <location>
        <begin position="31"/>
        <end position="54"/>
    </location>
</feature>
<protein>
    <submittedName>
        <fullName evidence="2">Uncharacterized protein</fullName>
    </submittedName>
</protein>
<evidence type="ECO:0000256" key="1">
    <source>
        <dbReference type="SAM" id="MobiDB-lite"/>
    </source>
</evidence>
<sequence length="54" mass="6110">MFDVRSKLFYSPASYKESAIHRRVSFGRFPLDGNSDEQSAPKDILMGSGQPKFL</sequence>
<reference evidence="2" key="1">
    <citation type="submission" date="2018-05" db="EMBL/GenBank/DDBJ databases">
        <authorList>
            <person name="Lanie J.A."/>
            <person name="Ng W.-L."/>
            <person name="Kazmierczak K.M."/>
            <person name="Andrzejewski T.M."/>
            <person name="Davidsen T.M."/>
            <person name="Wayne K.J."/>
            <person name="Tettelin H."/>
            <person name="Glass J.I."/>
            <person name="Rusch D."/>
            <person name="Podicherti R."/>
            <person name="Tsui H.-C.T."/>
            <person name="Winkler M.E."/>
        </authorList>
    </citation>
    <scope>NUCLEOTIDE SEQUENCE</scope>
</reference>
<gene>
    <name evidence="2" type="ORF">METZ01_LOCUS441925</name>
</gene>
<organism evidence="2">
    <name type="scientific">marine metagenome</name>
    <dbReference type="NCBI Taxonomy" id="408172"/>
    <lineage>
        <taxon>unclassified sequences</taxon>
        <taxon>metagenomes</taxon>
        <taxon>ecological metagenomes</taxon>
    </lineage>
</organism>